<sequence>MSAELIAFDKNRNIYYEGVCDFFINQFSSMLVVEPQNKIYKSICAPFTWNYVYKKNILFVFDEQSSLHFAMVFPNELNCRAVQNRLPQNQINQQEDALIRSRFLIPIFNKIKENPLTNSNFIQIIATWVLQFDDEEKAVLINLMKDHNVYDIVFTEIHVYTHPEHDVQHLALFQEAQTLLLGINEPPKRQRKPLTNSTILQKTIPESMFELHKNSKGENGKKLVVFTSPSKDSCYCYFWKKGKIFRCYSCKDKKKYVTARLCENKDGQRYLELNGNEHACKQRNYQAVMDEANKRHPPISFVAEC</sequence>
<proteinExistence type="predicted"/>
<organism evidence="1 2">
    <name type="scientific">Panagrolaimus davidi</name>
    <dbReference type="NCBI Taxonomy" id="227884"/>
    <lineage>
        <taxon>Eukaryota</taxon>
        <taxon>Metazoa</taxon>
        <taxon>Ecdysozoa</taxon>
        <taxon>Nematoda</taxon>
        <taxon>Chromadorea</taxon>
        <taxon>Rhabditida</taxon>
        <taxon>Tylenchina</taxon>
        <taxon>Panagrolaimomorpha</taxon>
        <taxon>Panagrolaimoidea</taxon>
        <taxon>Panagrolaimidae</taxon>
        <taxon>Panagrolaimus</taxon>
    </lineage>
</organism>
<name>A0A914P685_9BILA</name>
<dbReference type="Proteomes" id="UP000887578">
    <property type="component" value="Unplaced"/>
</dbReference>
<protein>
    <submittedName>
        <fullName evidence="2">FLYWCH-type domain-containing protein</fullName>
    </submittedName>
</protein>
<dbReference type="WBParaSite" id="PDA_v2.g12872.t1">
    <property type="protein sequence ID" value="PDA_v2.g12872.t1"/>
    <property type="gene ID" value="PDA_v2.g12872"/>
</dbReference>
<accession>A0A914P685</accession>
<reference evidence="2" key="1">
    <citation type="submission" date="2022-11" db="UniProtKB">
        <authorList>
            <consortium name="WormBaseParasite"/>
        </authorList>
    </citation>
    <scope>IDENTIFICATION</scope>
</reference>
<keyword evidence="1" id="KW-1185">Reference proteome</keyword>
<evidence type="ECO:0000313" key="2">
    <source>
        <dbReference type="WBParaSite" id="PDA_v2.g12872.t1"/>
    </source>
</evidence>
<dbReference type="AlphaFoldDB" id="A0A914P685"/>
<evidence type="ECO:0000313" key="1">
    <source>
        <dbReference type="Proteomes" id="UP000887578"/>
    </source>
</evidence>